<dbReference type="InterPro" id="IPR036116">
    <property type="entry name" value="FN3_sf"/>
</dbReference>
<feature type="domain" description="Fibronectin type-III" evidence="3">
    <location>
        <begin position="652"/>
        <end position="742"/>
    </location>
</feature>
<comment type="caution">
    <text evidence="4">The sequence shown here is derived from an EMBL/GenBank/DDBJ whole genome shotgun (WGS) entry which is preliminary data.</text>
</comment>
<dbReference type="PROSITE" id="PS50853">
    <property type="entry name" value="FN3"/>
    <property type="match status" value="4"/>
</dbReference>
<name>A0ABS0I6F3_9BACT</name>
<keyword evidence="2" id="KW-0732">Signal</keyword>
<evidence type="ECO:0000259" key="3">
    <source>
        <dbReference type="PROSITE" id="PS50853"/>
    </source>
</evidence>
<feature type="domain" description="Fibronectin type-III" evidence="3">
    <location>
        <begin position="1154"/>
        <end position="1243"/>
    </location>
</feature>
<keyword evidence="1" id="KW-0677">Repeat</keyword>
<dbReference type="Gene3D" id="2.60.120.200">
    <property type="match status" value="1"/>
</dbReference>
<dbReference type="InterPro" id="IPR045474">
    <property type="entry name" value="GEVED"/>
</dbReference>
<keyword evidence="5" id="KW-1185">Reference proteome</keyword>
<dbReference type="InterPro" id="IPR026444">
    <property type="entry name" value="Secre_tail"/>
</dbReference>
<dbReference type="PANTHER" id="PTHR46708:SF2">
    <property type="entry name" value="FIBRONECTIN TYPE-III DOMAIN-CONTAINING PROTEIN"/>
    <property type="match status" value="1"/>
</dbReference>
<evidence type="ECO:0000256" key="2">
    <source>
        <dbReference type="SAM" id="SignalP"/>
    </source>
</evidence>
<feature type="chain" id="PRO_5047289049" evidence="2">
    <location>
        <begin position="32"/>
        <end position="1485"/>
    </location>
</feature>
<dbReference type="Proteomes" id="UP000618931">
    <property type="component" value="Unassembled WGS sequence"/>
</dbReference>
<dbReference type="Gene3D" id="2.60.40.10">
    <property type="entry name" value="Immunoglobulins"/>
    <property type="match status" value="4"/>
</dbReference>
<dbReference type="Pfam" id="PF18962">
    <property type="entry name" value="Por_Secre_tail"/>
    <property type="match status" value="1"/>
</dbReference>
<dbReference type="InterPro" id="IPR003961">
    <property type="entry name" value="FN3_dom"/>
</dbReference>
<dbReference type="InterPro" id="IPR050991">
    <property type="entry name" value="ECM_Regulatory_Proteins"/>
</dbReference>
<dbReference type="RefSeq" id="WP_196293990.1">
    <property type="nucleotide sequence ID" value="NZ_JADQDM010000008.1"/>
</dbReference>
<dbReference type="SMART" id="SM00060">
    <property type="entry name" value="FN3"/>
    <property type="match status" value="6"/>
</dbReference>
<feature type="signal peptide" evidence="2">
    <location>
        <begin position="1"/>
        <end position="31"/>
    </location>
</feature>
<evidence type="ECO:0000256" key="1">
    <source>
        <dbReference type="ARBA" id="ARBA00022737"/>
    </source>
</evidence>
<dbReference type="InterPro" id="IPR056600">
    <property type="entry name" value="GBD_T9SS_assoc"/>
</dbReference>
<dbReference type="Pfam" id="PF20009">
    <property type="entry name" value="GEVED"/>
    <property type="match status" value="1"/>
</dbReference>
<evidence type="ECO:0000313" key="5">
    <source>
        <dbReference type="Proteomes" id="UP000618931"/>
    </source>
</evidence>
<dbReference type="SUPFAM" id="SSF49265">
    <property type="entry name" value="Fibronectin type III"/>
    <property type="match status" value="5"/>
</dbReference>
<feature type="domain" description="Fibronectin type-III" evidence="3">
    <location>
        <begin position="418"/>
        <end position="505"/>
    </location>
</feature>
<accession>A0ABS0I6F3</accession>
<sequence length="1485" mass="148006">MKKTILLAGRVARRALVAVGLLAGLSARAQAPANDDPCGAVVLTPQGPVCTTPTASTNANATTTVPNGYSNTGNPKDVWFKFTTAATGAASFGATITVTGNAATFVQLFSGTACAGPLTPVAYSASNQANTTAPRLITDLLLPNSTYYVRVAGNASFNDVPGAFTICVSDGPGTAGCGAPTVGPFVSTGLTTGTIAFTPGINNVAPFVITVRDLTSQTTLPTFSASVSPQPLTGLTPGHSYSVTVAANCSGSGQSSGVYGFVLPVPNDEPCGAIALPVSTTSACVPTAADNTNATASTVTTNGPANCANVVGSHDVWFTFTTAASGTGSTGVTVQNAGQSGAGTLRVYRAASCAGPFTQLGCSTNNFISGGGSAGPLVVNGLAPSTTYYVRADEGGAFNRNTPGAFTICVVGAVGCAAPSNFYSGIKTDTTAPLYFTPGNNNQNYTITYTAQGGTPQTVTASASPYTLTGLLPGTAYTVSLVANCGGGQTSSPTTLTFTTAIVNDEPCGAIAIPLNASGTCQATAYGSVNGATSTVPYGYTSTGCGTISSNPYDVWFTFTTPTTGTASTAVSLALNGTGKQVRVFSAASCAGPFTEIDCAGLSPGQRTLPVLTLRTLTPGTTYFVRVAQTGANNAATATFTLCLTPAPSCAAPTGLSVSTTSATVSSLAFAAGFGANAYTVTYQTPGGAVQTVTPAPTASPVALTGLVAGQAYTATVVSSCGAGQTSAPATITFVAGGCASRAYAALPFSESFEAEWLSVCDVRDAPNASWRTTPATGTNSWRREDDGEAALWTAPDLGLYTPTGSQGSAHSARFHSMYAVNLPAGNLDLLVNLSAAGSKRLTFDYTNTTGNDSLKVLLSVDGGTTFTRLLRLGVQPTFSAQVVDFPASSATAIIRFVGQPGQSGNVNNTDIGIDNVQVLLSPACASPTLSLLTSTANTASIGLAGGNGATTYTVTYQATNGSLQTVSPAPSASPVSLTALLPSTTYTVTAVSNCAGGTTSTPPATLTFTTPAVTIGNDDCGSATPLTLGVGGCTAVTIANNGAATASAPVPACGSVTADVWYRVTVPANGVVEATTSAVPGSPVSDTVLELLAGTCGSLSSVGCNDDATGFGNYSHVRATGLTPGATVYVRIWTYNTTARGDIGLCVQTDAACPAVTQLLATATGTTASISFTGPSVASGGYTVTYTPNGGTATTVTSATSPVSLTNLLPFTTYTVTVTSNCGGGLTSIPATVSFNTSTYCTANIGGGCGGNNIVAVAIPTTTLNNAGTTCTTVAGNAYSSFPVAGNTTASLAQGRTYQYSVTTDGTSDITAWIDFNQDGVFAASEGTQVVLNGAANLPGLANFTVPAAAVLGRTGLRVRSRTAGAGNGPADACSSFASGETEDYVVTIVLPSAAHESALAAQVGLFPNPASGAFTVQLPAELSRKPVAAGLYNGLGQLVRQQSVAASSTGTEARFDVRGLAAGVYSLRLATAAGLVVKRVVLE</sequence>
<dbReference type="PANTHER" id="PTHR46708">
    <property type="entry name" value="TENASCIN"/>
    <property type="match status" value="1"/>
</dbReference>
<dbReference type="EMBL" id="JADQDM010000008">
    <property type="protein sequence ID" value="MBF9222541.1"/>
    <property type="molecule type" value="Genomic_DNA"/>
</dbReference>
<dbReference type="NCBIfam" id="TIGR04183">
    <property type="entry name" value="Por_Secre_tail"/>
    <property type="match status" value="1"/>
</dbReference>
<reference evidence="4 5" key="1">
    <citation type="submission" date="2020-11" db="EMBL/GenBank/DDBJ databases">
        <authorList>
            <person name="Kim M.K."/>
        </authorList>
    </citation>
    <scope>NUCLEOTIDE SEQUENCE [LARGE SCALE GENOMIC DNA]</scope>
    <source>
        <strain evidence="4 5">BT662</strain>
    </source>
</reference>
<dbReference type="Pfam" id="PF00041">
    <property type="entry name" value="fn3"/>
    <property type="match status" value="2"/>
</dbReference>
<feature type="domain" description="Fibronectin type-III" evidence="3">
    <location>
        <begin position="924"/>
        <end position="1014"/>
    </location>
</feature>
<dbReference type="InterPro" id="IPR013783">
    <property type="entry name" value="Ig-like_fold"/>
</dbReference>
<evidence type="ECO:0000313" key="4">
    <source>
        <dbReference type="EMBL" id="MBF9222541.1"/>
    </source>
</evidence>
<organism evidence="4 5">
    <name type="scientific">Hymenobacter ruricola</name>
    <dbReference type="NCBI Taxonomy" id="2791023"/>
    <lineage>
        <taxon>Bacteria</taxon>
        <taxon>Pseudomonadati</taxon>
        <taxon>Bacteroidota</taxon>
        <taxon>Cytophagia</taxon>
        <taxon>Cytophagales</taxon>
        <taxon>Hymenobacteraceae</taxon>
        <taxon>Hymenobacter</taxon>
    </lineage>
</organism>
<dbReference type="Pfam" id="PF23759">
    <property type="entry name" value="GBD_T9SS_assoc"/>
    <property type="match status" value="2"/>
</dbReference>
<gene>
    <name evidence="4" type="ORF">I2H31_15665</name>
</gene>
<protein>
    <submittedName>
        <fullName evidence="4">Fibronectin type III domain-containing protein</fullName>
    </submittedName>
</protein>
<proteinExistence type="predicted"/>
<dbReference type="CDD" id="cd00063">
    <property type="entry name" value="FN3"/>
    <property type="match status" value="2"/>
</dbReference>